<evidence type="ECO:0008006" key="3">
    <source>
        <dbReference type="Google" id="ProtNLM"/>
    </source>
</evidence>
<dbReference type="RefSeq" id="WP_188642355.1">
    <property type="nucleotide sequence ID" value="NZ_BMID01000001.1"/>
</dbReference>
<proteinExistence type="predicted"/>
<accession>A0ABQ1FEK0</accession>
<evidence type="ECO:0000313" key="1">
    <source>
        <dbReference type="EMBL" id="GGA08086.1"/>
    </source>
</evidence>
<evidence type="ECO:0000313" key="2">
    <source>
        <dbReference type="Proteomes" id="UP000603317"/>
    </source>
</evidence>
<organism evidence="1 2">
    <name type="scientific">Blastomonas marina</name>
    <dbReference type="NCBI Taxonomy" id="1867408"/>
    <lineage>
        <taxon>Bacteria</taxon>
        <taxon>Pseudomonadati</taxon>
        <taxon>Pseudomonadota</taxon>
        <taxon>Alphaproteobacteria</taxon>
        <taxon>Sphingomonadales</taxon>
        <taxon>Sphingomonadaceae</taxon>
        <taxon>Blastomonas</taxon>
    </lineage>
</organism>
<dbReference type="EMBL" id="BMID01000001">
    <property type="protein sequence ID" value="GGA08086.1"/>
    <property type="molecule type" value="Genomic_DNA"/>
</dbReference>
<gene>
    <name evidence="1" type="ORF">GCM10010923_17770</name>
</gene>
<reference evidence="2" key="1">
    <citation type="journal article" date="2019" name="Int. J. Syst. Evol. Microbiol.">
        <title>The Global Catalogue of Microorganisms (GCM) 10K type strain sequencing project: providing services to taxonomists for standard genome sequencing and annotation.</title>
        <authorList>
            <consortium name="The Broad Institute Genomics Platform"/>
            <consortium name="The Broad Institute Genome Sequencing Center for Infectious Disease"/>
            <person name="Wu L."/>
            <person name="Ma J."/>
        </authorList>
    </citation>
    <scope>NUCLEOTIDE SEQUENCE [LARGE SCALE GENOMIC DNA]</scope>
    <source>
        <strain evidence="2">CGMCC 1.15297</strain>
    </source>
</reference>
<protein>
    <recommendedName>
        <fullName evidence="3">DUF429 domain-containing protein</fullName>
    </recommendedName>
</protein>
<dbReference type="Proteomes" id="UP000603317">
    <property type="component" value="Unassembled WGS sequence"/>
</dbReference>
<comment type="caution">
    <text evidence="1">The sequence shown here is derived from an EMBL/GenBank/DDBJ whole genome shotgun (WGS) entry which is preliminary data.</text>
</comment>
<keyword evidence="2" id="KW-1185">Reference proteome</keyword>
<sequence>MKAERFKHFVAIDWSGAKGARQKGIAIGVADAAGGPPVLAEPERAWSREDVLAILRDLPDDTLVGMDLGMSLPFADCGAFFPGWEASPPDAKSLWALVDEICADNPNLEVGNFVTHPDLREYFHHGERMGEHYRCDGAAHRNGRLRVTEHAQARMGCRPHSNLKLVGSGQVGKSSLTGMRVLHRLGGTVPVWPYDPLPDSGSVIVEMYTAIPALSAGRSAATSKLRDYDALNAALAHPAIGSPRVRGSGALSDDDADALLTAAWLRVRAHDPALWSPPGLTRELASTEGWTFGAA</sequence>
<name>A0ABQ1FEK0_9SPHN</name>